<dbReference type="AlphaFoldDB" id="A0A6A5TQQ0"/>
<evidence type="ECO:0000313" key="1">
    <source>
        <dbReference type="EMBL" id="KAF1955253.1"/>
    </source>
</evidence>
<gene>
    <name evidence="1" type="ORF">CC80DRAFT_90966</name>
</gene>
<name>A0A6A5TQQ0_9PLEO</name>
<keyword evidence="2" id="KW-1185">Reference proteome</keyword>
<protein>
    <submittedName>
        <fullName evidence="1">Uncharacterized protein</fullName>
    </submittedName>
</protein>
<sequence length="162" mass="17827">LGKESGGKPGTVHIVGREAQRFNQRQFFRCRTVPTGKGKHAYSVTINFLASKAVQHVQNPFQMHLRPAWLITPLIKNQLSSALCGDIHASSLKDVSGVYQRGWQTRDSNSTGAHESAFRHQIRWVLTRGGAGDGGICAIQNLNFGILAPDIVDEKSAHKNEK</sequence>
<feature type="non-terminal residue" evidence="1">
    <location>
        <position position="1"/>
    </location>
</feature>
<dbReference type="Proteomes" id="UP000800035">
    <property type="component" value="Unassembled WGS sequence"/>
</dbReference>
<dbReference type="EMBL" id="ML976995">
    <property type="protein sequence ID" value="KAF1955253.1"/>
    <property type="molecule type" value="Genomic_DNA"/>
</dbReference>
<organism evidence="1 2">
    <name type="scientific">Byssothecium circinans</name>
    <dbReference type="NCBI Taxonomy" id="147558"/>
    <lineage>
        <taxon>Eukaryota</taxon>
        <taxon>Fungi</taxon>
        <taxon>Dikarya</taxon>
        <taxon>Ascomycota</taxon>
        <taxon>Pezizomycotina</taxon>
        <taxon>Dothideomycetes</taxon>
        <taxon>Pleosporomycetidae</taxon>
        <taxon>Pleosporales</taxon>
        <taxon>Massarineae</taxon>
        <taxon>Massarinaceae</taxon>
        <taxon>Byssothecium</taxon>
    </lineage>
</organism>
<proteinExistence type="predicted"/>
<reference evidence="1" key="1">
    <citation type="journal article" date="2020" name="Stud. Mycol.">
        <title>101 Dothideomycetes genomes: a test case for predicting lifestyles and emergence of pathogens.</title>
        <authorList>
            <person name="Haridas S."/>
            <person name="Albert R."/>
            <person name="Binder M."/>
            <person name="Bloem J."/>
            <person name="Labutti K."/>
            <person name="Salamov A."/>
            <person name="Andreopoulos B."/>
            <person name="Baker S."/>
            <person name="Barry K."/>
            <person name="Bills G."/>
            <person name="Bluhm B."/>
            <person name="Cannon C."/>
            <person name="Castanera R."/>
            <person name="Culley D."/>
            <person name="Daum C."/>
            <person name="Ezra D."/>
            <person name="Gonzalez J."/>
            <person name="Henrissat B."/>
            <person name="Kuo A."/>
            <person name="Liang C."/>
            <person name="Lipzen A."/>
            <person name="Lutzoni F."/>
            <person name="Magnuson J."/>
            <person name="Mondo S."/>
            <person name="Nolan M."/>
            <person name="Ohm R."/>
            <person name="Pangilinan J."/>
            <person name="Park H.-J."/>
            <person name="Ramirez L."/>
            <person name="Alfaro M."/>
            <person name="Sun H."/>
            <person name="Tritt A."/>
            <person name="Yoshinaga Y."/>
            <person name="Zwiers L.-H."/>
            <person name="Turgeon B."/>
            <person name="Goodwin S."/>
            <person name="Spatafora J."/>
            <person name="Crous P."/>
            <person name="Grigoriev I."/>
        </authorList>
    </citation>
    <scope>NUCLEOTIDE SEQUENCE</scope>
    <source>
        <strain evidence="1">CBS 675.92</strain>
    </source>
</reference>
<evidence type="ECO:0000313" key="2">
    <source>
        <dbReference type="Proteomes" id="UP000800035"/>
    </source>
</evidence>
<accession>A0A6A5TQQ0</accession>